<feature type="compositionally biased region" description="Basic and acidic residues" evidence="1">
    <location>
        <begin position="257"/>
        <end position="369"/>
    </location>
</feature>
<evidence type="ECO:0000256" key="1">
    <source>
        <dbReference type="SAM" id="MobiDB-lite"/>
    </source>
</evidence>
<evidence type="ECO:0000313" key="3">
    <source>
        <dbReference type="EMBL" id="CAF1599820.1"/>
    </source>
</evidence>
<keyword evidence="4" id="KW-1185">Reference proteome</keyword>
<feature type="region of interest" description="Disordered" evidence="1">
    <location>
        <begin position="223"/>
        <end position="244"/>
    </location>
</feature>
<dbReference type="Pfam" id="PF20209">
    <property type="entry name" value="DUF6570"/>
    <property type="match status" value="1"/>
</dbReference>
<dbReference type="Pfam" id="PF14214">
    <property type="entry name" value="Helitron_like_N"/>
    <property type="match status" value="1"/>
</dbReference>
<protein>
    <recommendedName>
        <fullName evidence="2">OTU domain-containing protein</fullName>
    </recommendedName>
</protein>
<dbReference type="InterPro" id="IPR025476">
    <property type="entry name" value="Helitron_helicase-like"/>
</dbReference>
<reference evidence="3" key="1">
    <citation type="submission" date="2021-02" db="EMBL/GenBank/DDBJ databases">
        <authorList>
            <person name="Nowell W R."/>
        </authorList>
    </citation>
    <scope>NUCLEOTIDE SEQUENCE</scope>
</reference>
<sequence length="980" mass="111548">MSLDFYPNDSFNERVHVVDSMAKEYLEKAAMNVRHLIPANVPGDDNCLYHSVLLVMNNSVMTTSELRVRTIVELITNETYYSNMFASCIGPLDEAIKGVCKNYTYSELYEISALCIAVGCNIRSIYPEIDFRIDMTIMNSVFTPISPVIGKYEIKILWSSLCSEKIVRAMNNNKWSPNHFVPLMSSNMQHEYVGRSQVQLTNKTPEKKTTKNTINTHVRIPEFQSSPSRRLRSEASTNSDHVEIINTNAMEQMEIEREGQHKTRLATLRDRARSRRNSETDAQRQDRLRKDRERAEARRASETQDQHRERLEQQKDYVRTSRMNESEEKYQIRIDCQRERSQAQRTDKKLEKRALDNLMTHEQDTDERGFGNSNYSYPDDSSMNVIRRNYSTTNRNEGHDSSTWPTPISAQVKEECLKQFLQRMSTSSLAEVTCAICNVRSWKHECKIVPTSTISYKDLLKVSDELRDLITNIQRPILKYSDESSTQNSLPFYFKNEIILYKNGVFQDNNLIMCSICHNCSEALSKEKTSKFSAANNMWLATTAQGALKGNCITFLQNIPNIANSLPLAMDDLCDTLKVIFIGARPPQCIQLKKILTVRKKKVAEALHWLKKYNILYKDVDINQDNIMKLPEDDIPESIVSTMEQKIGDEETQLSERAGYVPDPLLHSTKSDTSDSVPMNNSAVLDVNGSLVSSDEINNYVLTKMKTGGTDNQIDVENVHLIPHSSKPANEYFNPKLLAGLYPTLFCYGRGAPEDQSKSININFREHIRYLLSYDDRRFEKNYSFIFVVFNILQRRDACLHAQIIATKPCFQSSVQQIQSLSSSDIETALKNISTRTYENHCNKGLGKLLNHIKTIDGRVMGSAHSRTALRTHIHALIFNQGLPSIFLTINPADIHSPVALYFAGVKLDLDHAQAEQLMDAYKRAEIIASHPVATAKFFHTLISNILDTTIIGGARGPVKAYFGTVESQGCGSLHLHLLI</sequence>
<name>A0A816AQ07_ADIRI</name>
<dbReference type="Pfam" id="PF21107">
    <property type="entry name" value="STPRs"/>
    <property type="match status" value="1"/>
</dbReference>
<evidence type="ECO:0000259" key="2">
    <source>
        <dbReference type="PROSITE" id="PS50802"/>
    </source>
</evidence>
<dbReference type="InterPro" id="IPR003323">
    <property type="entry name" value="OTU_dom"/>
</dbReference>
<gene>
    <name evidence="3" type="ORF">XAT740_LOCUS47562</name>
</gene>
<dbReference type="EMBL" id="CAJNOR010006622">
    <property type="protein sequence ID" value="CAF1599820.1"/>
    <property type="molecule type" value="Genomic_DNA"/>
</dbReference>
<dbReference type="AlphaFoldDB" id="A0A816AQ07"/>
<dbReference type="Proteomes" id="UP000663828">
    <property type="component" value="Unassembled WGS sequence"/>
</dbReference>
<feature type="domain" description="OTU" evidence="2">
    <location>
        <begin position="36"/>
        <end position="148"/>
    </location>
</feature>
<dbReference type="Gene3D" id="3.90.70.80">
    <property type="match status" value="1"/>
</dbReference>
<accession>A0A816AQ07</accession>
<feature type="compositionally biased region" description="Polar residues" evidence="1">
    <location>
        <begin position="371"/>
        <end position="383"/>
    </location>
</feature>
<dbReference type="InterPro" id="IPR047273">
    <property type="entry name" value="VRTN_OTU_dom"/>
</dbReference>
<feature type="region of interest" description="Disordered" evidence="1">
    <location>
        <begin position="257"/>
        <end position="383"/>
    </location>
</feature>
<comment type="caution">
    <text evidence="3">The sequence shown here is derived from an EMBL/GenBank/DDBJ whole genome shotgun (WGS) entry which is preliminary data.</text>
</comment>
<dbReference type="InterPro" id="IPR046700">
    <property type="entry name" value="DUF6570"/>
</dbReference>
<dbReference type="InterPro" id="IPR048998">
    <property type="entry name" value="STPR"/>
</dbReference>
<organism evidence="3 4">
    <name type="scientific">Adineta ricciae</name>
    <name type="common">Rotifer</name>
    <dbReference type="NCBI Taxonomy" id="249248"/>
    <lineage>
        <taxon>Eukaryota</taxon>
        <taxon>Metazoa</taxon>
        <taxon>Spiralia</taxon>
        <taxon>Gnathifera</taxon>
        <taxon>Rotifera</taxon>
        <taxon>Eurotatoria</taxon>
        <taxon>Bdelloidea</taxon>
        <taxon>Adinetida</taxon>
        <taxon>Adinetidae</taxon>
        <taxon>Adineta</taxon>
    </lineage>
</organism>
<evidence type="ECO:0000313" key="4">
    <source>
        <dbReference type="Proteomes" id="UP000663828"/>
    </source>
</evidence>
<proteinExistence type="predicted"/>
<dbReference type="CDD" id="cd22791">
    <property type="entry name" value="OTU_VRTN"/>
    <property type="match status" value="1"/>
</dbReference>
<dbReference type="PROSITE" id="PS50802">
    <property type="entry name" value="OTU"/>
    <property type="match status" value="1"/>
</dbReference>